<dbReference type="RefSeq" id="WP_203783977.1">
    <property type="nucleotide sequence ID" value="NZ_BOMV01000055.1"/>
</dbReference>
<comment type="caution">
    <text evidence="2">The sequence shown here is derived from an EMBL/GenBank/DDBJ whole genome shotgun (WGS) entry which is preliminary data.</text>
</comment>
<feature type="domain" description="Putative restriction endonuclease" evidence="1">
    <location>
        <begin position="12"/>
        <end position="173"/>
    </location>
</feature>
<dbReference type="InterPro" id="IPR012296">
    <property type="entry name" value="Nuclease_put_TT1808"/>
</dbReference>
<reference evidence="2" key="1">
    <citation type="submission" date="2021-01" db="EMBL/GenBank/DDBJ databases">
        <title>Whole genome shotgun sequence of Actinoplanes rishiriensis NBRC 108556.</title>
        <authorList>
            <person name="Komaki H."/>
            <person name="Tamura T."/>
        </authorList>
    </citation>
    <scope>NUCLEOTIDE SEQUENCE</scope>
    <source>
        <strain evidence="2">NBRC 108556</strain>
    </source>
</reference>
<dbReference type="PANTHER" id="PTHR35400:SF3">
    <property type="entry name" value="SLL1072 PROTEIN"/>
    <property type="match status" value="1"/>
</dbReference>
<gene>
    <name evidence="2" type="ORF">Ari01nite_46950</name>
</gene>
<evidence type="ECO:0000259" key="1">
    <source>
        <dbReference type="Pfam" id="PF05685"/>
    </source>
</evidence>
<accession>A0A919JYH6</accession>
<dbReference type="CDD" id="cd06260">
    <property type="entry name" value="DUF820-like"/>
    <property type="match status" value="1"/>
</dbReference>
<name>A0A919JYH6_9ACTN</name>
<proteinExistence type="predicted"/>
<evidence type="ECO:0000313" key="2">
    <source>
        <dbReference type="EMBL" id="GIE97230.1"/>
    </source>
</evidence>
<evidence type="ECO:0000313" key="3">
    <source>
        <dbReference type="Proteomes" id="UP000636960"/>
    </source>
</evidence>
<keyword evidence="3" id="KW-1185">Reference proteome</keyword>
<dbReference type="EMBL" id="BOMV01000055">
    <property type="protein sequence ID" value="GIE97230.1"/>
    <property type="molecule type" value="Genomic_DNA"/>
</dbReference>
<dbReference type="PANTHER" id="PTHR35400">
    <property type="entry name" value="SLR1083 PROTEIN"/>
    <property type="match status" value="1"/>
</dbReference>
<sequence>MTFDIPLPWTAAEYLKLGETAGRVELLAGSLWFGPRPGDIHQDITCNLLGTLRAPARAAGFRALRGAKLRLGPECVALPDLVAGRCDRRAESVAPDEVILVGEVASPETAMVDRCLKRDLYADAGIAWYLLIEPSLPDHTAITVRLLRLAGDHYVKDKVAELGEVLKTDGPFPFQLHAEDLLDF</sequence>
<dbReference type="InterPro" id="IPR011335">
    <property type="entry name" value="Restrct_endonuc-II-like"/>
</dbReference>
<dbReference type="Gene3D" id="3.90.1570.10">
    <property type="entry name" value="tt1808, chain A"/>
    <property type="match status" value="1"/>
</dbReference>
<dbReference type="InterPro" id="IPR008538">
    <property type="entry name" value="Uma2"/>
</dbReference>
<organism evidence="2 3">
    <name type="scientific">Paractinoplanes rishiriensis</name>
    <dbReference type="NCBI Taxonomy" id="1050105"/>
    <lineage>
        <taxon>Bacteria</taxon>
        <taxon>Bacillati</taxon>
        <taxon>Actinomycetota</taxon>
        <taxon>Actinomycetes</taxon>
        <taxon>Micromonosporales</taxon>
        <taxon>Micromonosporaceae</taxon>
        <taxon>Paractinoplanes</taxon>
    </lineage>
</organism>
<dbReference type="Pfam" id="PF05685">
    <property type="entry name" value="Uma2"/>
    <property type="match status" value="1"/>
</dbReference>
<protein>
    <recommendedName>
        <fullName evidence="1">Putative restriction endonuclease domain-containing protein</fullName>
    </recommendedName>
</protein>
<dbReference type="AlphaFoldDB" id="A0A919JYH6"/>
<dbReference type="SUPFAM" id="SSF52980">
    <property type="entry name" value="Restriction endonuclease-like"/>
    <property type="match status" value="1"/>
</dbReference>
<dbReference type="Proteomes" id="UP000636960">
    <property type="component" value="Unassembled WGS sequence"/>
</dbReference>